<gene>
    <name evidence="1" type="ORF">DHETER_LOCUS10461</name>
</gene>
<evidence type="ECO:0000313" key="2">
    <source>
        <dbReference type="Proteomes" id="UP000789702"/>
    </source>
</evidence>
<dbReference type="EMBL" id="CAJVPU010020536">
    <property type="protein sequence ID" value="CAG8677144.1"/>
    <property type="molecule type" value="Genomic_DNA"/>
</dbReference>
<organism evidence="1 2">
    <name type="scientific">Dentiscutata heterogama</name>
    <dbReference type="NCBI Taxonomy" id="1316150"/>
    <lineage>
        <taxon>Eukaryota</taxon>
        <taxon>Fungi</taxon>
        <taxon>Fungi incertae sedis</taxon>
        <taxon>Mucoromycota</taxon>
        <taxon>Glomeromycotina</taxon>
        <taxon>Glomeromycetes</taxon>
        <taxon>Diversisporales</taxon>
        <taxon>Gigasporaceae</taxon>
        <taxon>Dentiscutata</taxon>
    </lineage>
</organism>
<evidence type="ECO:0000313" key="1">
    <source>
        <dbReference type="EMBL" id="CAG8677144.1"/>
    </source>
</evidence>
<protein>
    <submittedName>
        <fullName evidence="1">11589_t:CDS:1</fullName>
    </submittedName>
</protein>
<keyword evidence="2" id="KW-1185">Reference proteome</keyword>
<dbReference type="Proteomes" id="UP000789702">
    <property type="component" value="Unassembled WGS sequence"/>
</dbReference>
<name>A0ACA9NVH8_9GLOM</name>
<feature type="non-terminal residue" evidence="1">
    <location>
        <position position="1"/>
    </location>
</feature>
<reference evidence="1" key="1">
    <citation type="submission" date="2021-06" db="EMBL/GenBank/DDBJ databases">
        <authorList>
            <person name="Kallberg Y."/>
            <person name="Tangrot J."/>
            <person name="Rosling A."/>
        </authorList>
    </citation>
    <scope>NUCLEOTIDE SEQUENCE</scope>
    <source>
        <strain evidence="1">IL203A</strain>
    </source>
</reference>
<proteinExistence type="predicted"/>
<sequence>DILSEPTNLHHVKRGIQTNGEEIVVDNDDEISGQRSNVHSLFSSAGKRGSSHETEISESVMLATNSVGEPVFSLRNPEEYRGPEVVQRSLKGKLVEESIINIEDSLFEDMSSNEAGGSGAMGDVYDGIYGDGGRNSSSSKRLSNIGVIGNTDELSLEEENDTTFSEFDLEENIAAFSEFDFGGIYPQAGINIGIEPELLTTTSGFTFDTFQRSRDMETALEMDSTTVRSSQTINTQIGNSEDNQESDE</sequence>
<accession>A0ACA9NVH8</accession>
<comment type="caution">
    <text evidence="1">The sequence shown here is derived from an EMBL/GenBank/DDBJ whole genome shotgun (WGS) entry which is preliminary data.</text>
</comment>